<keyword evidence="3" id="KW-1185">Reference proteome</keyword>
<dbReference type="RefSeq" id="WP_262572424.1">
    <property type="nucleotide sequence ID" value="NZ_JAOQKJ010000001.1"/>
</dbReference>
<dbReference type="Proteomes" id="UP001652432">
    <property type="component" value="Unassembled WGS sequence"/>
</dbReference>
<dbReference type="Gene3D" id="3.40.50.300">
    <property type="entry name" value="P-loop containing nucleotide triphosphate hydrolases"/>
    <property type="match status" value="1"/>
</dbReference>
<dbReference type="SUPFAM" id="SSF52540">
    <property type="entry name" value="P-loop containing nucleoside triphosphate hydrolases"/>
    <property type="match status" value="1"/>
</dbReference>
<dbReference type="Pfam" id="PF13175">
    <property type="entry name" value="AAA_15"/>
    <property type="match status" value="1"/>
</dbReference>
<reference evidence="2 3" key="1">
    <citation type="journal article" date="2021" name="ISME Commun">
        <title>Automated analysis of genomic sequences facilitates high-throughput and comprehensive description of bacteria.</title>
        <authorList>
            <person name="Hitch T.C.A."/>
        </authorList>
    </citation>
    <scope>NUCLEOTIDE SEQUENCE [LARGE SCALE GENOMIC DNA]</scope>
    <source>
        <strain evidence="2 3">Sanger_18</strain>
    </source>
</reference>
<accession>A0ABT2SYH1</accession>
<sequence>MFTYLELKNFKSFKEISINFENKKDAFKHIIAIYGANGSGKSTIVEAFLALEKTLGTMRVKDMLLDILNNKITPPDDIPIKQELMLEFIKRRLENNTVEKIIDEYKTIHSTDPMKLEFGFIINDSPGSYLMEFDNNHLIRERLEYKILKNKGCCFDIEEDKLEINSNIFESTDFLEEFKKQLQMYWGKHTFLSILQHEVDDKSVSYISSNISKNLMCVLTSFNSISYKVSNSNDESSIYANQLLANLESGTIEKTEERQLAAVEQFINDFFVNLFDDVNKAFYHKEEKNSKIKYSLFLNKKMDNHDFDIDFQYESSGTQEILNLLPYLMLAITGKCVIIDEFGNGIHDLMAAELIRAISHNIKGQLIITTHNTLIMDHSDIRADALYFIFADSSKKKVKCVTDIEERLHPNYNYRNRYFNNKLYTYGLPSNTNFDFNEFSKLYVN</sequence>
<name>A0ABT2SYH1_9FIRM</name>
<protein>
    <submittedName>
        <fullName evidence="2">AAA family ATPase</fullName>
    </submittedName>
</protein>
<dbReference type="PANTHER" id="PTHR40396:SF1">
    <property type="entry name" value="ATPASE AAA-TYPE CORE DOMAIN-CONTAINING PROTEIN"/>
    <property type="match status" value="1"/>
</dbReference>
<dbReference type="EMBL" id="JAOQKJ010000001">
    <property type="protein sequence ID" value="MCU6743057.1"/>
    <property type="molecule type" value="Genomic_DNA"/>
</dbReference>
<evidence type="ECO:0000259" key="1">
    <source>
        <dbReference type="Pfam" id="PF13175"/>
    </source>
</evidence>
<dbReference type="PANTHER" id="PTHR40396">
    <property type="entry name" value="ATPASE-LIKE PROTEIN"/>
    <property type="match status" value="1"/>
</dbReference>
<proteinExistence type="predicted"/>
<feature type="domain" description="Endonuclease GajA/Old nuclease/RecF-like AAA" evidence="1">
    <location>
        <begin position="4"/>
        <end position="374"/>
    </location>
</feature>
<evidence type="ECO:0000313" key="3">
    <source>
        <dbReference type="Proteomes" id="UP001652432"/>
    </source>
</evidence>
<organism evidence="2 3">
    <name type="scientific">Suilimivivens aceti</name>
    <dbReference type="NCBI Taxonomy" id="2981774"/>
    <lineage>
        <taxon>Bacteria</taxon>
        <taxon>Bacillati</taxon>
        <taxon>Bacillota</taxon>
        <taxon>Clostridia</taxon>
        <taxon>Lachnospirales</taxon>
        <taxon>Lachnospiraceae</taxon>
        <taxon>Suilimivivens</taxon>
    </lineage>
</organism>
<dbReference type="InterPro" id="IPR027417">
    <property type="entry name" value="P-loop_NTPase"/>
</dbReference>
<comment type="caution">
    <text evidence="2">The sequence shown here is derived from an EMBL/GenBank/DDBJ whole genome shotgun (WGS) entry which is preliminary data.</text>
</comment>
<gene>
    <name evidence="2" type="ORF">OCV77_00815</name>
</gene>
<evidence type="ECO:0000313" key="2">
    <source>
        <dbReference type="EMBL" id="MCU6743057.1"/>
    </source>
</evidence>
<dbReference type="InterPro" id="IPR041685">
    <property type="entry name" value="AAA_GajA/Old/RecF-like"/>
</dbReference>